<organism evidence="1 2">
    <name type="scientific">Rotaria sordida</name>
    <dbReference type="NCBI Taxonomy" id="392033"/>
    <lineage>
        <taxon>Eukaryota</taxon>
        <taxon>Metazoa</taxon>
        <taxon>Spiralia</taxon>
        <taxon>Gnathifera</taxon>
        <taxon>Rotifera</taxon>
        <taxon>Eurotatoria</taxon>
        <taxon>Bdelloidea</taxon>
        <taxon>Philodinida</taxon>
        <taxon>Philodinidae</taxon>
        <taxon>Rotaria</taxon>
    </lineage>
</organism>
<evidence type="ECO:0000313" key="1">
    <source>
        <dbReference type="EMBL" id="CAF1554478.1"/>
    </source>
</evidence>
<comment type="caution">
    <text evidence="1">The sequence shown here is derived from an EMBL/GenBank/DDBJ whole genome shotgun (WGS) entry which is preliminary data.</text>
</comment>
<gene>
    <name evidence="1" type="ORF">ZHD862_LOCUS39425</name>
</gene>
<accession>A0A815X8V9</accession>
<dbReference type="Proteomes" id="UP000663864">
    <property type="component" value="Unassembled WGS sequence"/>
</dbReference>
<evidence type="ECO:0000313" key="2">
    <source>
        <dbReference type="Proteomes" id="UP000663864"/>
    </source>
</evidence>
<reference evidence="1" key="1">
    <citation type="submission" date="2021-02" db="EMBL/GenBank/DDBJ databases">
        <authorList>
            <person name="Nowell W R."/>
        </authorList>
    </citation>
    <scope>NUCLEOTIDE SEQUENCE</scope>
</reference>
<dbReference type="AlphaFoldDB" id="A0A815X8V9"/>
<protein>
    <submittedName>
        <fullName evidence="1">Uncharacterized protein</fullName>
    </submittedName>
</protein>
<name>A0A815X8V9_9BILA</name>
<proteinExistence type="predicted"/>
<feature type="non-terminal residue" evidence="1">
    <location>
        <position position="40"/>
    </location>
</feature>
<dbReference type="EMBL" id="CAJNOT010018582">
    <property type="protein sequence ID" value="CAF1554478.1"/>
    <property type="molecule type" value="Genomic_DNA"/>
</dbReference>
<sequence length="40" mass="4564">MWQLKIARSSSELSKLQTPLKDTKVNEIADIYKSSTLLLN</sequence>